<dbReference type="PRINTS" id="PR01217">
    <property type="entry name" value="PRICHEXTENSN"/>
</dbReference>
<feature type="compositionally biased region" description="Basic and acidic residues" evidence="7">
    <location>
        <begin position="80"/>
        <end position="89"/>
    </location>
</feature>
<dbReference type="GO" id="GO:0043130">
    <property type="term" value="F:ubiquitin binding"/>
    <property type="evidence" value="ECO:0007669"/>
    <property type="project" value="TreeGrafter"/>
</dbReference>
<dbReference type="EC" id="3.4.19.12" evidence="2"/>
<feature type="compositionally biased region" description="Pro residues" evidence="7">
    <location>
        <begin position="56"/>
        <end position="77"/>
    </location>
</feature>
<feature type="compositionally biased region" description="Basic and acidic residues" evidence="7">
    <location>
        <begin position="14"/>
        <end position="23"/>
    </location>
</feature>
<evidence type="ECO:0000256" key="5">
    <source>
        <dbReference type="ARBA" id="ARBA00022801"/>
    </source>
</evidence>
<dbReference type="InterPro" id="IPR019400">
    <property type="entry name" value="Peptidase_C65_otubain"/>
</dbReference>
<protein>
    <recommendedName>
        <fullName evidence="2">ubiquitinyl hydrolase 1</fullName>
        <ecNumber evidence="2">3.4.19.12</ecNumber>
    </recommendedName>
</protein>
<keyword evidence="5" id="KW-0378">Hydrolase</keyword>
<dbReference type="Pfam" id="PF10275">
    <property type="entry name" value="Peptidase_C65"/>
    <property type="match status" value="1"/>
</dbReference>
<dbReference type="Gene3D" id="3.30.200.60">
    <property type="entry name" value="Peptidase C65 Otubain, subdomain 1"/>
    <property type="match status" value="1"/>
</dbReference>
<evidence type="ECO:0000259" key="8">
    <source>
        <dbReference type="PROSITE" id="PS50802"/>
    </source>
</evidence>
<dbReference type="InterPro" id="IPR003323">
    <property type="entry name" value="OTU_dom"/>
</dbReference>
<feature type="region of interest" description="Disordered" evidence="7">
    <location>
        <begin position="1"/>
        <end position="438"/>
    </location>
</feature>
<dbReference type="PROSITE" id="PS50802">
    <property type="entry name" value="OTU"/>
    <property type="match status" value="1"/>
</dbReference>
<feature type="region of interest" description="Disordered" evidence="7">
    <location>
        <begin position="473"/>
        <end position="506"/>
    </location>
</feature>
<evidence type="ECO:0000256" key="7">
    <source>
        <dbReference type="SAM" id="MobiDB-lite"/>
    </source>
</evidence>
<feature type="compositionally biased region" description="Polar residues" evidence="7">
    <location>
        <begin position="325"/>
        <end position="340"/>
    </location>
</feature>
<evidence type="ECO:0000256" key="6">
    <source>
        <dbReference type="ARBA" id="ARBA00022807"/>
    </source>
</evidence>
<dbReference type="PANTHER" id="PTHR12931:SF15">
    <property type="entry name" value="UBIQUITIN THIOESTERASE OTUBAIN-LIKE"/>
    <property type="match status" value="1"/>
</dbReference>
<reference evidence="9 10" key="1">
    <citation type="submission" date="2014-11" db="EMBL/GenBank/DDBJ databases">
        <authorList>
            <person name="Wibberg Daniel"/>
        </authorList>
    </citation>
    <scope>NUCLEOTIDE SEQUENCE [LARGE SCALE GENOMIC DNA]</scope>
    <source>
        <strain evidence="9">Rhizoctonia solani AG1-IB 7/3/14</strain>
    </source>
</reference>
<dbReference type="AlphaFoldDB" id="A0A0B7FGN7"/>
<feature type="compositionally biased region" description="Polar residues" evidence="7">
    <location>
        <begin position="33"/>
        <end position="52"/>
    </location>
</feature>
<dbReference type="InterPro" id="IPR038765">
    <property type="entry name" value="Papain-like_cys_pep_sf"/>
</dbReference>
<evidence type="ECO:0000256" key="4">
    <source>
        <dbReference type="ARBA" id="ARBA00022786"/>
    </source>
</evidence>
<organism evidence="9 10">
    <name type="scientific">Thanatephorus cucumeris (strain AG1-IB / isolate 7/3/14)</name>
    <name type="common">Lettuce bottom rot fungus</name>
    <name type="synonym">Rhizoctonia solani</name>
    <dbReference type="NCBI Taxonomy" id="1108050"/>
    <lineage>
        <taxon>Eukaryota</taxon>
        <taxon>Fungi</taxon>
        <taxon>Dikarya</taxon>
        <taxon>Basidiomycota</taxon>
        <taxon>Agaricomycotina</taxon>
        <taxon>Agaricomycetes</taxon>
        <taxon>Cantharellales</taxon>
        <taxon>Ceratobasidiaceae</taxon>
        <taxon>Rhizoctonia</taxon>
        <taxon>Rhizoctonia solani AG-1</taxon>
    </lineage>
</organism>
<evidence type="ECO:0000256" key="2">
    <source>
        <dbReference type="ARBA" id="ARBA00012759"/>
    </source>
</evidence>
<dbReference type="GO" id="GO:0006508">
    <property type="term" value="P:proteolysis"/>
    <property type="evidence" value="ECO:0007669"/>
    <property type="project" value="UniProtKB-KW"/>
</dbReference>
<dbReference type="PANTHER" id="PTHR12931">
    <property type="entry name" value="UBIQUITIN THIOLESTERASE PROTEIN OTUB"/>
    <property type="match status" value="1"/>
</dbReference>
<feature type="compositionally biased region" description="Polar residues" evidence="7">
    <location>
        <begin position="1"/>
        <end position="11"/>
    </location>
</feature>
<gene>
    <name evidence="9" type="ORF">RSOLAG1IB_01378</name>
</gene>
<proteinExistence type="predicted"/>
<evidence type="ECO:0000256" key="3">
    <source>
        <dbReference type="ARBA" id="ARBA00022670"/>
    </source>
</evidence>
<comment type="catalytic activity">
    <reaction evidence="1">
        <text>Thiol-dependent hydrolysis of ester, thioester, amide, peptide and isopeptide bonds formed by the C-terminal Gly of ubiquitin (a 76-residue protein attached to proteins as an intracellular targeting signal).</text>
        <dbReference type="EC" id="3.4.19.12"/>
    </reaction>
</comment>
<keyword evidence="6" id="KW-0788">Thiol protease</keyword>
<evidence type="ECO:0000313" key="10">
    <source>
        <dbReference type="Proteomes" id="UP000059188"/>
    </source>
</evidence>
<dbReference type="Gene3D" id="1.20.1300.20">
    <property type="entry name" value="Peptidase C65 Otubain, subdomain 2"/>
    <property type="match status" value="1"/>
</dbReference>
<feature type="compositionally biased region" description="Low complexity" evidence="7">
    <location>
        <begin position="383"/>
        <end position="399"/>
    </location>
</feature>
<dbReference type="GO" id="GO:0004843">
    <property type="term" value="F:cysteine-type deubiquitinase activity"/>
    <property type="evidence" value="ECO:0007669"/>
    <property type="project" value="UniProtKB-EC"/>
</dbReference>
<feature type="compositionally biased region" description="Basic and acidic residues" evidence="7">
    <location>
        <begin position="134"/>
        <end position="143"/>
    </location>
</feature>
<accession>A0A0B7FGN7</accession>
<keyword evidence="4" id="KW-0833">Ubl conjugation pathway</keyword>
<sequence length="781" mass="85855">MSSPDSASGWSIISHHDQEKDAALQKQAAILEHSNSTGSNGRRLGTSRTYVQMENPLPPPPALIPSPPLATPGPIPIPSAHRDIKRGATKEFPTVGQDDDRPERRGEPPKNSFVRRVRSSLLGGKNPFLSQNKAAEKEKERQEQIIIPPPLSPEPDAVIVGRPGATPEPPVPPKGSKGSRPPVTAYSTKLYSNQHAQPTQSTPSRPRKGSFSSPTHSHNSASEPVKAERPPSRNKSRSSREIQIVELSRSGRSIEGAPLEREPVLNAIQSHRVVSGKAPHAPPASAPTQPTQPTIRPLPVPPITKPTVTLVPPPQPAAAPPPPHSRSNPAQNTAVATTVPQPVRPPPESLHPGAHYSDTQQHYQPAQQVVSNPPIVRYKTSSDRTSYTTTATTPSLSSSVKTHGSQGTPDVAPKGAERVGWATAPPARPHMSGHTRAATFDQPNASDAWSQSLQQLSLRNGQQAGYHMEMSSKYEAPPHTSPPQAPYHSSPPRSKPNKLQRHATTAVSTPSTVVTHYYYDPSPPLVTKITRLSELKEDYRNPGSERSEVIRRKINYLRFELGYTGLRRARGDGNCFYRSFAFCYFEQILFAEDRALAVINAIDNLEIAQNLVEAALPDNKFSKQMHLFLRDLIRNIELGKTDQKKLLRTFQDPRDSDDIVAYVRLLASAYVRLTPEMHASVFHPDDPTVIVSPVEFCVSFVEEMGQDADHLQISALSRTLNVAVYIYRLDEKIDGVAPNEQDIPAHCTRFTPTDVPMVTEPVALLFRPGHYDILERHSEHL</sequence>
<dbReference type="CDD" id="cd22749">
    <property type="entry name" value="Otubain_C65"/>
    <property type="match status" value="1"/>
</dbReference>
<feature type="compositionally biased region" description="Basic and acidic residues" evidence="7">
    <location>
        <begin position="98"/>
        <end position="108"/>
    </location>
</feature>
<dbReference type="GO" id="GO:0071108">
    <property type="term" value="P:protein K48-linked deubiquitination"/>
    <property type="evidence" value="ECO:0007669"/>
    <property type="project" value="TreeGrafter"/>
</dbReference>
<dbReference type="Proteomes" id="UP000059188">
    <property type="component" value="Unassembled WGS sequence"/>
</dbReference>
<dbReference type="InterPro" id="IPR042468">
    <property type="entry name" value="Peptidase_C65_otubain_sub1"/>
</dbReference>
<dbReference type="GO" id="GO:0005634">
    <property type="term" value="C:nucleus"/>
    <property type="evidence" value="ECO:0007669"/>
    <property type="project" value="TreeGrafter"/>
</dbReference>
<dbReference type="SUPFAM" id="SSF54001">
    <property type="entry name" value="Cysteine proteinases"/>
    <property type="match status" value="1"/>
</dbReference>
<name>A0A0B7FGN7_THACB</name>
<feature type="compositionally biased region" description="Pro residues" evidence="7">
    <location>
        <begin position="311"/>
        <end position="324"/>
    </location>
</feature>
<dbReference type="OrthoDB" id="18915at2759"/>
<evidence type="ECO:0000313" key="9">
    <source>
        <dbReference type="EMBL" id="CEL55368.1"/>
    </source>
</evidence>
<dbReference type="STRING" id="1108050.A0A0B7FGN7"/>
<keyword evidence="3" id="KW-0645">Protease</keyword>
<dbReference type="InterPro" id="IPR042467">
    <property type="entry name" value="Peptidase_C65_otubain_sub2"/>
</dbReference>
<feature type="compositionally biased region" description="Polar residues" evidence="7">
    <location>
        <begin position="185"/>
        <end position="222"/>
    </location>
</feature>
<dbReference type="EMBL" id="LN679101">
    <property type="protein sequence ID" value="CEL55368.1"/>
    <property type="molecule type" value="Genomic_DNA"/>
</dbReference>
<evidence type="ECO:0000256" key="1">
    <source>
        <dbReference type="ARBA" id="ARBA00000707"/>
    </source>
</evidence>
<feature type="domain" description="OTU" evidence="8">
    <location>
        <begin position="564"/>
        <end position="777"/>
    </location>
</feature>
<keyword evidence="10" id="KW-1185">Reference proteome</keyword>
<feature type="compositionally biased region" description="Polar residues" evidence="7">
    <location>
        <begin position="357"/>
        <end position="371"/>
    </location>
</feature>